<evidence type="ECO:0000256" key="2">
    <source>
        <dbReference type="ARBA" id="ARBA00022679"/>
    </source>
</evidence>
<comment type="caution">
    <text evidence="3">The sequence shown here is derived from an EMBL/GenBank/DDBJ whole genome shotgun (WGS) entry which is preliminary data.</text>
</comment>
<keyword evidence="1" id="KW-0328">Glycosyltransferase</keyword>
<evidence type="ECO:0000256" key="1">
    <source>
        <dbReference type="ARBA" id="ARBA00022676"/>
    </source>
</evidence>
<dbReference type="SUPFAM" id="SSF56601">
    <property type="entry name" value="beta-lactamase/transpeptidase-like"/>
    <property type="match status" value="1"/>
</dbReference>
<dbReference type="Gene3D" id="3.40.710.10">
    <property type="entry name" value="DD-peptidase/beta-lactamase superfamily"/>
    <property type="match status" value="2"/>
</dbReference>
<dbReference type="Proteomes" id="UP000033393">
    <property type="component" value="Unassembled WGS sequence"/>
</dbReference>
<dbReference type="GO" id="GO:0008955">
    <property type="term" value="F:peptidoglycan glycosyltransferase activity"/>
    <property type="evidence" value="ECO:0007669"/>
    <property type="project" value="TreeGrafter"/>
</dbReference>
<dbReference type="GO" id="GO:0030288">
    <property type="term" value="C:outer membrane-bounded periplasmic space"/>
    <property type="evidence" value="ECO:0007669"/>
    <property type="project" value="TreeGrafter"/>
</dbReference>
<organism evidence="3 4">
    <name type="scientific">Lentzea aerocolonigenes</name>
    <name type="common">Lechevalieria aerocolonigenes</name>
    <name type="synonym">Saccharothrix aerocolonigenes</name>
    <dbReference type="NCBI Taxonomy" id="68170"/>
    <lineage>
        <taxon>Bacteria</taxon>
        <taxon>Bacillati</taxon>
        <taxon>Actinomycetota</taxon>
        <taxon>Actinomycetes</taxon>
        <taxon>Pseudonocardiales</taxon>
        <taxon>Pseudonocardiaceae</taxon>
        <taxon>Lentzea</taxon>
    </lineage>
</organism>
<name>A0A0F0GKI4_LENAE</name>
<dbReference type="InterPro" id="IPR050396">
    <property type="entry name" value="Glycosyltr_51/Transpeptidase"/>
</dbReference>
<sequence length="344" mass="36473">MPVLGALVLVAAVVAIVVWQRPDSKAALDPSGDVVLQYADGSQLWRMGDPETPVTMQVAAELSAKGVSLEQLRKDGGAIVVTTIDRRAQNGAAEVIRTVSAGEPASLRYSISAVDPNNGAVKAYSPGNDPAFDYAGGVLKEPGSAFFPFAAVAAQQTGKKLEEVGNESVVHAARQAGVPETVVVGGKETKLFGDETKVRPFDLAAAYATLAAEGLRRDAHFVTHVTDVNGTTLYRAETKGVPAFDPDPRRSKDIANLVTAALRGDAVCGRVPSDIACRHGEWRFEQGRVGHAWMVTYSPRISVSVFVGSAQPGTPAVDRDGNAVTGPGLPDRLWDEFEQKLTQW</sequence>
<dbReference type="PATRIC" id="fig|68170.10.peg.9698"/>
<dbReference type="GO" id="GO:0009252">
    <property type="term" value="P:peptidoglycan biosynthetic process"/>
    <property type="evidence" value="ECO:0007669"/>
    <property type="project" value="TreeGrafter"/>
</dbReference>
<accession>A0A0F0GKI4</accession>
<keyword evidence="4" id="KW-1185">Reference proteome</keyword>
<evidence type="ECO:0000313" key="4">
    <source>
        <dbReference type="Proteomes" id="UP000033393"/>
    </source>
</evidence>
<dbReference type="AlphaFoldDB" id="A0A0F0GKI4"/>
<keyword evidence="2" id="KW-0808">Transferase</keyword>
<reference evidence="3 4" key="1">
    <citation type="submission" date="2015-02" db="EMBL/GenBank/DDBJ databases">
        <authorList>
            <person name="Ju K.-S."/>
            <person name="Doroghazi J.R."/>
            <person name="Metcalf W."/>
        </authorList>
    </citation>
    <scope>NUCLEOTIDE SEQUENCE [LARGE SCALE GENOMIC DNA]</scope>
    <source>
        <strain evidence="3 4">NRRL B-16140</strain>
    </source>
</reference>
<dbReference type="PANTHER" id="PTHR32282:SF34">
    <property type="entry name" value="PENICILLIN-BINDING PROTEIN 1A"/>
    <property type="match status" value="1"/>
</dbReference>
<dbReference type="PANTHER" id="PTHR32282">
    <property type="entry name" value="BINDING PROTEIN TRANSPEPTIDASE, PUTATIVE-RELATED"/>
    <property type="match status" value="1"/>
</dbReference>
<dbReference type="InterPro" id="IPR012338">
    <property type="entry name" value="Beta-lactam/transpept-like"/>
</dbReference>
<gene>
    <name evidence="3" type="ORF">UK23_37080</name>
</gene>
<proteinExistence type="predicted"/>
<dbReference type="EMBL" id="JYJG01000349">
    <property type="protein sequence ID" value="KJK42462.1"/>
    <property type="molecule type" value="Genomic_DNA"/>
</dbReference>
<protein>
    <submittedName>
        <fullName evidence="3">Uncharacterized protein</fullName>
    </submittedName>
</protein>
<evidence type="ECO:0000313" key="3">
    <source>
        <dbReference type="EMBL" id="KJK42462.1"/>
    </source>
</evidence>